<sequence length="218" mass="23431">MSPNARGDGPVLASLDFLGDDRELRARARAELRAGGESGSAEPRPGADAAGAIRVTTSAQGLVEDVEVSRDWRERLAPDRFADALFQAYADALAQTVNAAALREFAASEQGGAQRRADTRRASAASPEPPADSRVWLASVWDTLRELDDTLHRLDRERPDGEGVRHVASPHGHLTATCRGLQVTAVSGDARRIREADPQQLRTEALAVFRAARHGDPA</sequence>
<evidence type="ECO:0000313" key="3">
    <source>
        <dbReference type="Proteomes" id="UP000619293"/>
    </source>
</evidence>
<gene>
    <name evidence="2" type="ORF">Cch02nite_23080</name>
</gene>
<accession>A0A8J3K3N4</accession>
<feature type="region of interest" description="Disordered" evidence="1">
    <location>
        <begin position="108"/>
        <end position="132"/>
    </location>
</feature>
<keyword evidence="3" id="KW-1185">Reference proteome</keyword>
<protein>
    <recommendedName>
        <fullName evidence="4">YbaB/EbfC DNA-binding family protein</fullName>
    </recommendedName>
</protein>
<dbReference type="InterPro" id="IPR036894">
    <property type="entry name" value="YbaB-like_sf"/>
</dbReference>
<evidence type="ECO:0000313" key="2">
    <source>
        <dbReference type="EMBL" id="GIF88864.1"/>
    </source>
</evidence>
<dbReference type="Proteomes" id="UP000619293">
    <property type="component" value="Unassembled WGS sequence"/>
</dbReference>
<feature type="region of interest" description="Disordered" evidence="1">
    <location>
        <begin position="28"/>
        <end position="51"/>
    </location>
</feature>
<reference evidence="2 3" key="1">
    <citation type="submission" date="2021-01" db="EMBL/GenBank/DDBJ databases">
        <title>Whole genome shotgun sequence of Catellatospora chokoriensis NBRC 107358.</title>
        <authorList>
            <person name="Komaki H."/>
            <person name="Tamura T."/>
        </authorList>
    </citation>
    <scope>NUCLEOTIDE SEQUENCE [LARGE SCALE GENOMIC DNA]</scope>
    <source>
        <strain evidence="2 3">NBRC 107358</strain>
    </source>
</reference>
<dbReference type="RefSeq" id="WP_191838221.1">
    <property type="nucleotide sequence ID" value="NZ_BAAALB010000003.1"/>
</dbReference>
<dbReference type="AlphaFoldDB" id="A0A8J3K3N4"/>
<evidence type="ECO:0000256" key="1">
    <source>
        <dbReference type="SAM" id="MobiDB-lite"/>
    </source>
</evidence>
<dbReference type="EMBL" id="BONG01000011">
    <property type="protein sequence ID" value="GIF88864.1"/>
    <property type="molecule type" value="Genomic_DNA"/>
</dbReference>
<evidence type="ECO:0008006" key="4">
    <source>
        <dbReference type="Google" id="ProtNLM"/>
    </source>
</evidence>
<dbReference type="Gene3D" id="3.30.1310.10">
    <property type="entry name" value="Nucleoid-associated protein YbaB-like domain"/>
    <property type="match status" value="1"/>
</dbReference>
<name>A0A8J3K3N4_9ACTN</name>
<comment type="caution">
    <text evidence="2">The sequence shown here is derived from an EMBL/GenBank/DDBJ whole genome shotgun (WGS) entry which is preliminary data.</text>
</comment>
<proteinExistence type="predicted"/>
<organism evidence="2 3">
    <name type="scientific">Catellatospora chokoriensis</name>
    <dbReference type="NCBI Taxonomy" id="310353"/>
    <lineage>
        <taxon>Bacteria</taxon>
        <taxon>Bacillati</taxon>
        <taxon>Actinomycetota</taxon>
        <taxon>Actinomycetes</taxon>
        <taxon>Micromonosporales</taxon>
        <taxon>Micromonosporaceae</taxon>
        <taxon>Catellatospora</taxon>
    </lineage>
</organism>